<gene>
    <name evidence="1" type="ORF">SAMN05421540_10318</name>
</gene>
<dbReference type="RefSeq" id="WP_093240133.1">
    <property type="nucleotide sequence ID" value="NZ_FNQF01000003.1"/>
</dbReference>
<sequence length="518" mass="58129">MLKNLIGIIAVFFLIVSVSSCREDFSTTISTSDNLRFSKDTLYLDTIFSNIGSSTYQMKVYNQSDKDISIPQVNLEKGDNSYFRLNVNGRSGKMLNDVEILANDSIFVFVEVTADIKNLSQNDVEFLYTDKLIFDHASSQQEVQLVSLIKDAVFLFPERYPDGTTETLLLGLDADGEEIRIDGFYLEDNELTMTDEKPYVIYGFAGIPPQKTLEIQPGARLHFHENSGLIAANQASIHAIGDYSSDAELLENEIIFESDRLEPEYSDVPGQWNSIWLTQGSTNHKFEHVTIKNASVGLLMDSNDGTANPTLQIKNTQIYNSSNVGLLARTGHVVAENLVINNSGQASLNLSLGGIYDFKHSTFANYWQNSYREFPSVLIENKLETQDQIFVADLKADFSNCIIYGNENIELLYSISDQANFDVNFDHSLIRFNDYSNKYADEAIYDFSDSSIYQNLILNENPEFKKPFDNELIISDESSANGTANPVTANQVPLDLLGIDRTSNPDMGAYQSILFEED</sequence>
<name>A0A1H3Y347_9FLAO</name>
<dbReference type="Proteomes" id="UP000198820">
    <property type="component" value="Unassembled WGS sequence"/>
</dbReference>
<dbReference type="AlphaFoldDB" id="A0A1H3Y347"/>
<dbReference type="STRING" id="908615.SAMN05421540_10318"/>
<accession>A0A1H3Y347</accession>
<keyword evidence="2" id="KW-1185">Reference proteome</keyword>
<protein>
    <recommendedName>
        <fullName evidence="3">Right handed beta helix region</fullName>
    </recommendedName>
</protein>
<proteinExistence type="predicted"/>
<evidence type="ECO:0000313" key="2">
    <source>
        <dbReference type="Proteomes" id="UP000198820"/>
    </source>
</evidence>
<reference evidence="1 2" key="1">
    <citation type="submission" date="2016-10" db="EMBL/GenBank/DDBJ databases">
        <authorList>
            <person name="de Groot N.N."/>
        </authorList>
    </citation>
    <scope>NUCLEOTIDE SEQUENCE [LARGE SCALE GENOMIC DNA]</scope>
    <source>
        <strain evidence="1 2">DSM 23581</strain>
    </source>
</reference>
<organism evidence="1 2">
    <name type="scientific">Psychroflexus halocasei</name>
    <dbReference type="NCBI Taxonomy" id="908615"/>
    <lineage>
        <taxon>Bacteria</taxon>
        <taxon>Pseudomonadati</taxon>
        <taxon>Bacteroidota</taxon>
        <taxon>Flavobacteriia</taxon>
        <taxon>Flavobacteriales</taxon>
        <taxon>Flavobacteriaceae</taxon>
        <taxon>Psychroflexus</taxon>
    </lineage>
</organism>
<evidence type="ECO:0000313" key="1">
    <source>
        <dbReference type="EMBL" id="SEA06036.1"/>
    </source>
</evidence>
<evidence type="ECO:0008006" key="3">
    <source>
        <dbReference type="Google" id="ProtNLM"/>
    </source>
</evidence>
<dbReference type="PROSITE" id="PS51257">
    <property type="entry name" value="PROKAR_LIPOPROTEIN"/>
    <property type="match status" value="1"/>
</dbReference>
<dbReference type="EMBL" id="FNQF01000003">
    <property type="protein sequence ID" value="SEA06036.1"/>
    <property type="molecule type" value="Genomic_DNA"/>
</dbReference>